<keyword evidence="6 9" id="KW-0472">Membrane</keyword>
<dbReference type="InterPro" id="IPR013130">
    <property type="entry name" value="Fe3_Rdtase_TM_dom"/>
</dbReference>
<feature type="transmembrane region" description="Helical" evidence="9">
    <location>
        <begin position="292"/>
        <end position="310"/>
    </location>
</feature>
<sequence length="810" mass="89597">MRPEFLILPTFLALAEAHGSGQHRRVNHGLIGYGIDMYHPLCAFACRDILSSNRLTCSATSHESKTKRHNDQVEVETSAHCYAENDPYLLSLAQCLHTHCDGLTEGWELDRFWALDAVGSQSIQPQPVHSLDKALRAFQNHTDEADKAFPIASLHGTLEGASEVSPTDWKMAFSSISDSVYVEERHSKNGILLIALLIAIPVIVHLLRLIRLPTLWERKTVAVLGHSALFGKRHAVPLPYDLGILPTRGQTVFIASMMVLNLCLLFTGYRVAEPNIYGQAASYRFLSHLANRAGVLSFANLTLMVLCCGRNNLAVRFTKWSYSTMLLYHRWIAYVCIFEALLHGTIHFIHHIPYLAHKFTQAYWNLGVITVGLMSLIVPLSALPVRRRAYEFFVDSHVILSFFVVLGCYYHIYMKFQHEWGYENWVYLAAFLWLGDRFVRTVKLLGGGIRTAVVTHIDEDYARIDLPGVKASGHAYLYFPGLSWRPWQNHPFSVAASTHESALSDHHAYEPTASSNDETGSEHQQPLLSEKASGDDHPANLNRQSSSSSLASLLAEGSGRSSSTALEKPETALNLRGDDQSSPPQSTGLTFYLRRQRGITARLFDSPQQTVKVLVEGPYRPLPIPNIATCATLICIAGGVGISAVLPALRSHSLIGRSVLYWGCRSRGLVDAVDLDGFRRAGVQVHVKIDGRWNVHEVVADESGAAVSRGDVIVLTSGPNEMADDVRAAVVTANTTSSHHGRGRVRLVEESFSCSLQKSGNPTPGAKRAQKRGSTVFAKAKPQVAWTESLTGPKEVDFRVTYTMQPQYTG</sequence>
<dbReference type="PANTHER" id="PTHR32361:SF9">
    <property type="entry name" value="FERRIC REDUCTASE TRANSMEMBRANE COMPONENT 3-RELATED"/>
    <property type="match status" value="1"/>
</dbReference>
<keyword evidence="7" id="KW-0325">Glycoprotein</keyword>
<dbReference type="SFLD" id="SFLDS00052">
    <property type="entry name" value="Ferric_Reductase_Domain"/>
    <property type="match status" value="1"/>
</dbReference>
<keyword evidence="2" id="KW-0813">Transport</keyword>
<keyword evidence="3 9" id="KW-0812">Transmembrane</keyword>
<feature type="transmembrane region" description="Helical" evidence="9">
    <location>
        <begin position="392"/>
        <end position="412"/>
    </location>
</feature>
<dbReference type="CDD" id="cd06186">
    <property type="entry name" value="NOX_Duox_like_FAD_NADP"/>
    <property type="match status" value="1"/>
</dbReference>
<name>A0ABR0DX91_ZASCE</name>
<accession>A0ABR0DX91</accession>
<dbReference type="SFLD" id="SFLDG01168">
    <property type="entry name" value="Ferric_reductase_subgroup_(FRE"/>
    <property type="match status" value="1"/>
</dbReference>
<keyword evidence="10" id="KW-0732">Signal</keyword>
<evidence type="ECO:0000256" key="3">
    <source>
        <dbReference type="ARBA" id="ARBA00022692"/>
    </source>
</evidence>
<evidence type="ECO:0000256" key="4">
    <source>
        <dbReference type="ARBA" id="ARBA00022989"/>
    </source>
</evidence>
<feature type="compositionally biased region" description="Low complexity" evidence="8">
    <location>
        <begin position="545"/>
        <end position="563"/>
    </location>
</feature>
<dbReference type="Gene3D" id="3.40.50.80">
    <property type="entry name" value="Nucleotide-binding domain of ferredoxin-NADP reductase (FNR) module"/>
    <property type="match status" value="1"/>
</dbReference>
<evidence type="ECO:0000256" key="6">
    <source>
        <dbReference type="ARBA" id="ARBA00023136"/>
    </source>
</evidence>
<dbReference type="InterPro" id="IPR051410">
    <property type="entry name" value="Ferric/Cupric_Reductase"/>
</dbReference>
<evidence type="ECO:0000256" key="10">
    <source>
        <dbReference type="SAM" id="SignalP"/>
    </source>
</evidence>
<proteinExistence type="predicted"/>
<dbReference type="InterPro" id="IPR039261">
    <property type="entry name" value="FNR_nucleotide-bd"/>
</dbReference>
<dbReference type="Pfam" id="PF01794">
    <property type="entry name" value="Ferric_reduct"/>
    <property type="match status" value="1"/>
</dbReference>
<dbReference type="InterPro" id="IPR017927">
    <property type="entry name" value="FAD-bd_FR_type"/>
</dbReference>
<evidence type="ECO:0000313" key="13">
    <source>
        <dbReference type="Proteomes" id="UP001305779"/>
    </source>
</evidence>
<evidence type="ECO:0000256" key="1">
    <source>
        <dbReference type="ARBA" id="ARBA00004141"/>
    </source>
</evidence>
<evidence type="ECO:0000256" key="5">
    <source>
        <dbReference type="ARBA" id="ARBA00023065"/>
    </source>
</evidence>
<organism evidence="12 13">
    <name type="scientific">Zasmidium cellare</name>
    <name type="common">Wine cellar mold</name>
    <name type="synonym">Racodium cellare</name>
    <dbReference type="NCBI Taxonomy" id="395010"/>
    <lineage>
        <taxon>Eukaryota</taxon>
        <taxon>Fungi</taxon>
        <taxon>Dikarya</taxon>
        <taxon>Ascomycota</taxon>
        <taxon>Pezizomycotina</taxon>
        <taxon>Dothideomycetes</taxon>
        <taxon>Dothideomycetidae</taxon>
        <taxon>Mycosphaerellales</taxon>
        <taxon>Mycosphaerellaceae</taxon>
        <taxon>Zasmidium</taxon>
    </lineage>
</organism>
<dbReference type="EMBL" id="JAXOVC010000016">
    <property type="protein sequence ID" value="KAK4493586.1"/>
    <property type="molecule type" value="Genomic_DNA"/>
</dbReference>
<comment type="caution">
    <text evidence="12">The sequence shown here is derived from an EMBL/GenBank/DDBJ whole genome shotgun (WGS) entry which is preliminary data.</text>
</comment>
<feature type="transmembrane region" description="Helical" evidence="9">
    <location>
        <begin position="362"/>
        <end position="385"/>
    </location>
</feature>
<evidence type="ECO:0000259" key="11">
    <source>
        <dbReference type="PROSITE" id="PS51384"/>
    </source>
</evidence>
<evidence type="ECO:0000313" key="12">
    <source>
        <dbReference type="EMBL" id="KAK4493586.1"/>
    </source>
</evidence>
<feature type="region of interest" description="Disordered" evidence="8">
    <location>
        <begin position="509"/>
        <end position="568"/>
    </location>
</feature>
<dbReference type="Proteomes" id="UP001305779">
    <property type="component" value="Unassembled WGS sequence"/>
</dbReference>
<dbReference type="PROSITE" id="PS51384">
    <property type="entry name" value="FAD_FR"/>
    <property type="match status" value="1"/>
</dbReference>
<feature type="domain" description="FAD-binding FR-type" evidence="11">
    <location>
        <begin position="431"/>
        <end position="625"/>
    </location>
</feature>
<feature type="chain" id="PRO_5045043078" description="FAD-binding FR-type domain-containing protein" evidence="10">
    <location>
        <begin position="18"/>
        <end position="810"/>
    </location>
</feature>
<feature type="compositionally biased region" description="Polar residues" evidence="8">
    <location>
        <begin position="512"/>
        <end position="527"/>
    </location>
</feature>
<feature type="transmembrane region" description="Helical" evidence="9">
    <location>
        <begin position="331"/>
        <end position="350"/>
    </location>
</feature>
<dbReference type="SUPFAM" id="SSF52343">
    <property type="entry name" value="Ferredoxin reductase-like, C-terminal NADP-linked domain"/>
    <property type="match status" value="1"/>
</dbReference>
<evidence type="ECO:0000256" key="7">
    <source>
        <dbReference type="ARBA" id="ARBA00023180"/>
    </source>
</evidence>
<keyword evidence="5" id="KW-0406">Ion transport</keyword>
<evidence type="ECO:0000256" key="2">
    <source>
        <dbReference type="ARBA" id="ARBA00022448"/>
    </source>
</evidence>
<reference evidence="12 13" key="1">
    <citation type="journal article" date="2023" name="G3 (Bethesda)">
        <title>A chromosome-level genome assembly of Zasmidium syzygii isolated from banana leaves.</title>
        <authorList>
            <person name="van Westerhoven A.C."/>
            <person name="Mehrabi R."/>
            <person name="Talebi R."/>
            <person name="Steentjes M.B.F."/>
            <person name="Corcolon B."/>
            <person name="Chong P.A."/>
            <person name="Kema G.H.J."/>
            <person name="Seidl M.F."/>
        </authorList>
    </citation>
    <scope>NUCLEOTIDE SEQUENCE [LARGE SCALE GENOMIC DNA]</scope>
    <source>
        <strain evidence="12 13">P124</strain>
    </source>
</reference>
<keyword evidence="4 9" id="KW-1133">Transmembrane helix</keyword>
<feature type="signal peptide" evidence="10">
    <location>
        <begin position="1"/>
        <end position="17"/>
    </location>
</feature>
<comment type="subcellular location">
    <subcellularLocation>
        <location evidence="1">Membrane</location>
        <topology evidence="1">Multi-pass membrane protein</topology>
    </subcellularLocation>
</comment>
<feature type="transmembrane region" description="Helical" evidence="9">
    <location>
        <begin position="252"/>
        <end position="272"/>
    </location>
</feature>
<gene>
    <name evidence="12" type="ORF">PRZ48_015253</name>
</gene>
<evidence type="ECO:0000256" key="8">
    <source>
        <dbReference type="SAM" id="MobiDB-lite"/>
    </source>
</evidence>
<keyword evidence="13" id="KW-1185">Reference proteome</keyword>
<protein>
    <recommendedName>
        <fullName evidence="11">FAD-binding FR-type domain-containing protein</fullName>
    </recommendedName>
</protein>
<dbReference type="PANTHER" id="PTHR32361">
    <property type="entry name" value="FERRIC/CUPRIC REDUCTASE TRANSMEMBRANE COMPONENT"/>
    <property type="match status" value="1"/>
</dbReference>
<feature type="transmembrane region" description="Helical" evidence="9">
    <location>
        <begin position="190"/>
        <end position="210"/>
    </location>
</feature>
<evidence type="ECO:0000256" key="9">
    <source>
        <dbReference type="SAM" id="Phobius"/>
    </source>
</evidence>